<keyword evidence="2" id="KW-1185">Reference proteome</keyword>
<evidence type="ECO:0000313" key="3">
    <source>
        <dbReference type="WBParaSite" id="GPUH_0000144401-mRNA-1"/>
    </source>
</evidence>
<name>A0A183CYA0_9BILA</name>
<organism evidence="3">
    <name type="scientific">Gongylonema pulchrum</name>
    <dbReference type="NCBI Taxonomy" id="637853"/>
    <lineage>
        <taxon>Eukaryota</taxon>
        <taxon>Metazoa</taxon>
        <taxon>Ecdysozoa</taxon>
        <taxon>Nematoda</taxon>
        <taxon>Chromadorea</taxon>
        <taxon>Rhabditida</taxon>
        <taxon>Spirurina</taxon>
        <taxon>Spiruromorpha</taxon>
        <taxon>Spiruroidea</taxon>
        <taxon>Gongylonematidae</taxon>
        <taxon>Gongylonema</taxon>
    </lineage>
</organism>
<evidence type="ECO:0000313" key="1">
    <source>
        <dbReference type="EMBL" id="VDK30066.1"/>
    </source>
</evidence>
<dbReference type="WBParaSite" id="GPUH_0000144401-mRNA-1">
    <property type="protein sequence ID" value="GPUH_0000144401-mRNA-1"/>
    <property type="gene ID" value="GPUH_0000144401"/>
</dbReference>
<dbReference type="EMBL" id="UYRT01001737">
    <property type="protein sequence ID" value="VDK30066.1"/>
    <property type="molecule type" value="Genomic_DNA"/>
</dbReference>
<dbReference type="Gene3D" id="1.20.58.90">
    <property type="match status" value="1"/>
</dbReference>
<accession>A0A183CYA0</accession>
<gene>
    <name evidence="1" type="ORF">GPUH_LOCUS1440</name>
</gene>
<protein>
    <submittedName>
        <fullName evidence="3">BMERB domain-containing protein</fullName>
    </submittedName>
</protein>
<reference evidence="1 2" key="2">
    <citation type="submission" date="2018-11" db="EMBL/GenBank/DDBJ databases">
        <authorList>
            <consortium name="Pathogen Informatics"/>
        </authorList>
    </citation>
    <scope>NUCLEOTIDE SEQUENCE [LARGE SCALE GENOMIC DNA]</scope>
</reference>
<sequence length="106" mass="12521">MQLILRYVEPKLPKIICEENLSGSEEELSAEERKQRSRLQQIHLQIDELRELNLPTKETEEELWDVQTAITMLCRKVSTVHMHESNYTIWCVASLDLQKVHLRHGI</sequence>
<dbReference type="OrthoDB" id="10033734at2759"/>
<proteinExistence type="predicted"/>
<dbReference type="Proteomes" id="UP000271098">
    <property type="component" value="Unassembled WGS sequence"/>
</dbReference>
<dbReference type="AlphaFoldDB" id="A0A183CYA0"/>
<reference evidence="3" key="1">
    <citation type="submission" date="2016-06" db="UniProtKB">
        <authorList>
            <consortium name="WormBaseParasite"/>
        </authorList>
    </citation>
    <scope>IDENTIFICATION</scope>
</reference>
<evidence type="ECO:0000313" key="2">
    <source>
        <dbReference type="Proteomes" id="UP000271098"/>
    </source>
</evidence>